<dbReference type="Proteomes" id="UP000053558">
    <property type="component" value="Unassembled WGS sequence"/>
</dbReference>
<dbReference type="RefSeq" id="XP_007771930.1">
    <property type="nucleotide sequence ID" value="XM_007773740.1"/>
</dbReference>
<feature type="signal peptide" evidence="2">
    <location>
        <begin position="1"/>
        <end position="24"/>
    </location>
</feature>
<feature type="compositionally biased region" description="Low complexity" evidence="1">
    <location>
        <begin position="93"/>
        <end position="135"/>
    </location>
</feature>
<dbReference type="OrthoDB" id="2932645at2759"/>
<evidence type="ECO:0000313" key="4">
    <source>
        <dbReference type="Proteomes" id="UP000053558"/>
    </source>
</evidence>
<evidence type="ECO:0000313" key="3">
    <source>
        <dbReference type="EMBL" id="EIW78095.1"/>
    </source>
</evidence>
<gene>
    <name evidence="3" type="ORF">CONPUDRAFT_75818</name>
</gene>
<organism evidence="3 4">
    <name type="scientific">Coniophora puteana (strain RWD-64-598)</name>
    <name type="common">Brown rot fungus</name>
    <dbReference type="NCBI Taxonomy" id="741705"/>
    <lineage>
        <taxon>Eukaryota</taxon>
        <taxon>Fungi</taxon>
        <taxon>Dikarya</taxon>
        <taxon>Basidiomycota</taxon>
        <taxon>Agaricomycotina</taxon>
        <taxon>Agaricomycetes</taxon>
        <taxon>Agaricomycetidae</taxon>
        <taxon>Boletales</taxon>
        <taxon>Coniophorineae</taxon>
        <taxon>Coniophoraceae</taxon>
        <taxon>Coniophora</taxon>
    </lineage>
</organism>
<keyword evidence="4" id="KW-1185">Reference proteome</keyword>
<feature type="region of interest" description="Disordered" evidence="1">
    <location>
        <begin position="91"/>
        <end position="141"/>
    </location>
</feature>
<dbReference type="AlphaFoldDB" id="A0A5M3MHI4"/>
<proteinExistence type="predicted"/>
<comment type="caution">
    <text evidence="3">The sequence shown here is derived from an EMBL/GenBank/DDBJ whole genome shotgun (WGS) entry which is preliminary data.</text>
</comment>
<dbReference type="KEGG" id="cput:CONPUDRAFT_75818"/>
<keyword evidence="2" id="KW-0732">Signal</keyword>
<evidence type="ECO:0000256" key="2">
    <source>
        <dbReference type="SAM" id="SignalP"/>
    </source>
</evidence>
<dbReference type="GeneID" id="19209429"/>
<feature type="chain" id="PRO_5024295000" evidence="2">
    <location>
        <begin position="25"/>
        <end position="853"/>
    </location>
</feature>
<evidence type="ECO:0000256" key="1">
    <source>
        <dbReference type="SAM" id="MobiDB-lite"/>
    </source>
</evidence>
<protein>
    <submittedName>
        <fullName evidence="3">Uncharacterized protein</fullName>
    </submittedName>
</protein>
<sequence length="853" mass="92971">MVQFTPLIVALGAAAYGALSLASAAYPVNEHFARQLSTGDLPSQCQSPCGVINSITTCLNCLASADPTVAEEASSAIDTFNQGCAGQGAGSLTAPAGGSSPTSTAPSSGSSSGSSSGGSSSSGDSSGSSGSGSSSNPLGGKTGGASGLVATSGLAVVVAVAVVRVSDRVLRHTAMSGILEQAYERELRTLFSADQVQLYEKLPGAFEKVSKLQIDNPYVCAFVRVLSEIIESDWIWDYDEDSSNRWRTWSYFTSSCVDNGLPAVLLGLITVPWRKSSSVLSQQQVNGYMTQWRAWRSLSHLFHNGNKGALGILLGGLNSSKVLDICTKVRNKLFVNMTLSSMDWLTVFSQTLMHPILSFRLEATNLLVTVCSKSELAQRLKPRDVADALYLLCSSALLDPEIFSDQLHNPATSWQCHISPLNPEDPWNRDENGQRLMSNRIFGYLQQGTLKAAWSLLATKRVRFPLDDLCILKQRPTISDLLLDCVFLEPPRGFLESDARSYAAEAICALLRWPDYIVPGVSTPAERARSAKDRKALIQVMQNFTSRRHWVERVIHAWMSTENTEDAVGLERQLSVAHSLYGEDRSPIGASTYKKVGRGIATLTHGADAAGIKNGDIYSLLPIAYQSSYKEAHKIEEEGSVCEWPSWTRSSIHPNPGFDPFYIAPESVLGPITLARLLTVLAQRNALNSIQTLQKAPAGLSSTTSLEHIQQITHPDVIRRFLKISLKRIRSRLREGDDIYGSTEDDYYFTMFRASHVYQSAAELAAAMVAFDENTGGAYSKDVVGVRHLLAESLGLVTEASLEVEEYWRAYFCGLAAVDLAESYAGIPEERVDLRLKLKWRKWTEDAKNAAGF</sequence>
<dbReference type="EMBL" id="JH711583">
    <property type="protein sequence ID" value="EIW78095.1"/>
    <property type="molecule type" value="Genomic_DNA"/>
</dbReference>
<accession>A0A5M3MHI4</accession>
<reference evidence="4" key="1">
    <citation type="journal article" date="2012" name="Science">
        <title>The Paleozoic origin of enzymatic lignin decomposition reconstructed from 31 fungal genomes.</title>
        <authorList>
            <person name="Floudas D."/>
            <person name="Binder M."/>
            <person name="Riley R."/>
            <person name="Barry K."/>
            <person name="Blanchette R.A."/>
            <person name="Henrissat B."/>
            <person name="Martinez A.T."/>
            <person name="Otillar R."/>
            <person name="Spatafora J.W."/>
            <person name="Yadav J.S."/>
            <person name="Aerts A."/>
            <person name="Benoit I."/>
            <person name="Boyd A."/>
            <person name="Carlson A."/>
            <person name="Copeland A."/>
            <person name="Coutinho P.M."/>
            <person name="de Vries R.P."/>
            <person name="Ferreira P."/>
            <person name="Findley K."/>
            <person name="Foster B."/>
            <person name="Gaskell J."/>
            <person name="Glotzer D."/>
            <person name="Gorecki P."/>
            <person name="Heitman J."/>
            <person name="Hesse C."/>
            <person name="Hori C."/>
            <person name="Igarashi K."/>
            <person name="Jurgens J.A."/>
            <person name="Kallen N."/>
            <person name="Kersten P."/>
            <person name="Kohler A."/>
            <person name="Kuees U."/>
            <person name="Kumar T.K.A."/>
            <person name="Kuo A."/>
            <person name="LaButti K."/>
            <person name="Larrondo L.F."/>
            <person name="Lindquist E."/>
            <person name="Ling A."/>
            <person name="Lombard V."/>
            <person name="Lucas S."/>
            <person name="Lundell T."/>
            <person name="Martin R."/>
            <person name="McLaughlin D.J."/>
            <person name="Morgenstern I."/>
            <person name="Morin E."/>
            <person name="Murat C."/>
            <person name="Nagy L.G."/>
            <person name="Nolan M."/>
            <person name="Ohm R.A."/>
            <person name="Patyshakuliyeva A."/>
            <person name="Rokas A."/>
            <person name="Ruiz-Duenas F.J."/>
            <person name="Sabat G."/>
            <person name="Salamov A."/>
            <person name="Samejima M."/>
            <person name="Schmutz J."/>
            <person name="Slot J.C."/>
            <person name="St John F."/>
            <person name="Stenlid J."/>
            <person name="Sun H."/>
            <person name="Sun S."/>
            <person name="Syed K."/>
            <person name="Tsang A."/>
            <person name="Wiebenga A."/>
            <person name="Young D."/>
            <person name="Pisabarro A."/>
            <person name="Eastwood D.C."/>
            <person name="Martin F."/>
            <person name="Cullen D."/>
            <person name="Grigoriev I.V."/>
            <person name="Hibbett D.S."/>
        </authorList>
    </citation>
    <scope>NUCLEOTIDE SEQUENCE [LARGE SCALE GENOMIC DNA]</scope>
    <source>
        <strain evidence="4">RWD-64-598 SS2</strain>
    </source>
</reference>
<name>A0A5M3MHI4_CONPW</name>